<dbReference type="InterPro" id="IPR045620">
    <property type="entry name" value="DUF6442"/>
</dbReference>
<name>A0A0B4S0S3_9FIRM</name>
<evidence type="ECO:0000256" key="1">
    <source>
        <dbReference type="SAM" id="Phobius"/>
    </source>
</evidence>
<evidence type="ECO:0000313" key="3">
    <source>
        <dbReference type="Proteomes" id="UP000031386"/>
    </source>
</evidence>
<dbReference type="OrthoDB" id="2086763at2"/>
<dbReference type="EMBL" id="CP009761">
    <property type="protein sequence ID" value="AIZ36457.1"/>
    <property type="molecule type" value="Genomic_DNA"/>
</dbReference>
<gene>
    <name evidence="2" type="ORF">NW74_03445</name>
</gene>
<reference evidence="2 3" key="1">
    <citation type="submission" date="2014-10" db="EMBL/GenBank/DDBJ databases">
        <title>Complete genome sequence of Parvimonas micra KCOM 1535 (= ChDC B708).</title>
        <authorList>
            <person name="Kook J.-K."/>
            <person name="Park S.-N."/>
            <person name="Lim Y.K."/>
            <person name="Roh H."/>
        </authorList>
    </citation>
    <scope>NUCLEOTIDE SEQUENCE [LARGE SCALE GENOMIC DNA]</scope>
    <source>
        <strain evidence="3">KCOM 1535 / ChDC B708</strain>
    </source>
</reference>
<dbReference type="KEGG" id="pmic:NW74_03445"/>
<feature type="transmembrane region" description="Helical" evidence="1">
    <location>
        <begin position="26"/>
        <end position="46"/>
    </location>
</feature>
<keyword evidence="1" id="KW-1133">Transmembrane helix</keyword>
<proteinExistence type="predicted"/>
<dbReference type="STRING" id="33033.NW74_03445"/>
<keyword evidence="1" id="KW-0812">Transmembrane</keyword>
<dbReference type="Proteomes" id="UP000031386">
    <property type="component" value="Chromosome"/>
</dbReference>
<dbReference type="RefSeq" id="WP_041953830.1">
    <property type="nucleotide sequence ID" value="NZ_CP009761.1"/>
</dbReference>
<dbReference type="Pfam" id="PF20040">
    <property type="entry name" value="DUF6442"/>
    <property type="match status" value="1"/>
</dbReference>
<keyword evidence="3" id="KW-1185">Reference proteome</keyword>
<keyword evidence="1" id="KW-0472">Membrane</keyword>
<accession>A0A0B4S0S3</accession>
<dbReference type="AlphaFoldDB" id="A0A0B4S0S3"/>
<sequence>MNKEEILKKSRNSKNNEHFDSIVNKYLRTQSIIISCLCIMLVLFNLSIGKGYFELFAILLSIHVVLNFSLYKYYSKKMYFYFSGVYLLICLIYLILYIVSELKKVNIL</sequence>
<feature type="transmembrane region" description="Helical" evidence="1">
    <location>
        <begin position="52"/>
        <end position="71"/>
    </location>
</feature>
<organism evidence="2 3">
    <name type="scientific">Parvimonas micra</name>
    <dbReference type="NCBI Taxonomy" id="33033"/>
    <lineage>
        <taxon>Bacteria</taxon>
        <taxon>Bacillati</taxon>
        <taxon>Bacillota</taxon>
        <taxon>Tissierellia</taxon>
        <taxon>Tissierellales</taxon>
        <taxon>Peptoniphilaceae</taxon>
        <taxon>Parvimonas</taxon>
    </lineage>
</organism>
<evidence type="ECO:0000313" key="2">
    <source>
        <dbReference type="EMBL" id="AIZ36457.1"/>
    </source>
</evidence>
<protein>
    <submittedName>
        <fullName evidence="2">Uncharacterized protein</fullName>
    </submittedName>
</protein>
<feature type="transmembrane region" description="Helical" evidence="1">
    <location>
        <begin position="78"/>
        <end position="99"/>
    </location>
</feature>